<dbReference type="Proteomes" id="UP001230005">
    <property type="component" value="Unassembled WGS sequence"/>
</dbReference>
<dbReference type="CDD" id="cd02440">
    <property type="entry name" value="AdoMet_MTases"/>
    <property type="match status" value="1"/>
</dbReference>
<comment type="caution">
    <text evidence="2">The sequence shown here is derived from an EMBL/GenBank/DDBJ whole genome shotgun (WGS) entry which is preliminary data.</text>
</comment>
<dbReference type="Gene3D" id="3.40.50.150">
    <property type="entry name" value="Vaccinia Virus protein VP39"/>
    <property type="match status" value="1"/>
</dbReference>
<dbReference type="Pfam" id="PF08241">
    <property type="entry name" value="Methyltransf_11"/>
    <property type="match status" value="1"/>
</dbReference>
<protein>
    <submittedName>
        <fullName evidence="2">Ubiquinone/menaquinone biosynthesis C-methylase UbiE</fullName>
    </submittedName>
</protein>
<name>A0ABT9ZRB7_9BACI</name>
<evidence type="ECO:0000259" key="1">
    <source>
        <dbReference type="Pfam" id="PF08241"/>
    </source>
</evidence>
<evidence type="ECO:0000313" key="3">
    <source>
        <dbReference type="Proteomes" id="UP001230005"/>
    </source>
</evidence>
<dbReference type="PANTHER" id="PTHR43591">
    <property type="entry name" value="METHYLTRANSFERASE"/>
    <property type="match status" value="1"/>
</dbReference>
<keyword evidence="2" id="KW-0830">Ubiquinone</keyword>
<reference evidence="2 3" key="1">
    <citation type="submission" date="2023-07" db="EMBL/GenBank/DDBJ databases">
        <title>Genomic Encyclopedia of Type Strains, Phase IV (KMG-IV): sequencing the most valuable type-strain genomes for metagenomic binning, comparative biology and taxonomic classification.</title>
        <authorList>
            <person name="Goeker M."/>
        </authorList>
    </citation>
    <scope>NUCLEOTIDE SEQUENCE [LARGE SCALE GENOMIC DNA]</scope>
    <source>
        <strain evidence="2 3">DSM 9768</strain>
    </source>
</reference>
<dbReference type="InterPro" id="IPR013216">
    <property type="entry name" value="Methyltransf_11"/>
</dbReference>
<dbReference type="SUPFAM" id="SSF53335">
    <property type="entry name" value="S-adenosyl-L-methionine-dependent methyltransferases"/>
    <property type="match status" value="1"/>
</dbReference>
<dbReference type="InterPro" id="IPR029063">
    <property type="entry name" value="SAM-dependent_MTases_sf"/>
</dbReference>
<keyword evidence="3" id="KW-1185">Reference proteome</keyword>
<gene>
    <name evidence="2" type="ORF">J2S74_001158</name>
</gene>
<proteinExistence type="predicted"/>
<sequence length="222" mass="25511">MAMRKIKVEEFDRRVDFFDQMAQSSWLSKLHDELIQKTGSWATKYVLDVGCGTGRLLLKGADSSTAITGIDLSKEMVKRAKENVRTTPFQKVPIFLEGDAEKLPFQENQFDIVLSTCVVFLLPEPSKALKEMYRVLKYGGSLVLLNPSKHLTEKYAEELSKQWGLEGMEKETLLQWGRISEKRHQYTEETMNQLLIECHFTPIEHTFSLEQIALLTFATKKS</sequence>
<accession>A0ABT9ZRB7</accession>
<dbReference type="EMBL" id="JAUSUG010000003">
    <property type="protein sequence ID" value="MDQ0253786.1"/>
    <property type="molecule type" value="Genomic_DNA"/>
</dbReference>
<evidence type="ECO:0000313" key="2">
    <source>
        <dbReference type="EMBL" id="MDQ0253786.1"/>
    </source>
</evidence>
<feature type="domain" description="Methyltransferase type 11" evidence="1">
    <location>
        <begin position="47"/>
        <end position="144"/>
    </location>
</feature>
<organism evidence="2 3">
    <name type="scientific">Evansella vedderi</name>
    <dbReference type="NCBI Taxonomy" id="38282"/>
    <lineage>
        <taxon>Bacteria</taxon>
        <taxon>Bacillati</taxon>
        <taxon>Bacillota</taxon>
        <taxon>Bacilli</taxon>
        <taxon>Bacillales</taxon>
        <taxon>Bacillaceae</taxon>
        <taxon>Evansella</taxon>
    </lineage>
</organism>